<protein>
    <submittedName>
        <fullName evidence="1">Uncharacterized protein</fullName>
    </submittedName>
</protein>
<dbReference type="AlphaFoldDB" id="A0A8S1EPP0"/>
<proteinExistence type="predicted"/>
<comment type="caution">
    <text evidence="1">The sequence shown here is derived from an EMBL/GenBank/DDBJ whole genome shotgun (WGS) entry which is preliminary data.</text>
</comment>
<dbReference type="Proteomes" id="UP000494206">
    <property type="component" value="Unassembled WGS sequence"/>
</dbReference>
<reference evidence="1 2" key="1">
    <citation type="submission" date="2020-04" db="EMBL/GenBank/DDBJ databases">
        <authorList>
            <person name="Laetsch R D."/>
            <person name="Stevens L."/>
            <person name="Kumar S."/>
            <person name="Blaxter L. M."/>
        </authorList>
    </citation>
    <scope>NUCLEOTIDE SEQUENCE [LARGE SCALE GENOMIC DNA]</scope>
</reference>
<sequence>MFILFLLVCFASANYYQQAHYDQYNYYNRNPQYEGMRPQPLSYQAYQKSKGGSYYNPPTPFPPYVQQTVAPTPIVTTTTTTTTMEAPTSASQVHARYQPLFNGISNIVGSAHELFGF</sequence>
<evidence type="ECO:0000313" key="2">
    <source>
        <dbReference type="Proteomes" id="UP000494206"/>
    </source>
</evidence>
<organism evidence="1 2">
    <name type="scientific">Caenorhabditis bovis</name>
    <dbReference type="NCBI Taxonomy" id="2654633"/>
    <lineage>
        <taxon>Eukaryota</taxon>
        <taxon>Metazoa</taxon>
        <taxon>Ecdysozoa</taxon>
        <taxon>Nematoda</taxon>
        <taxon>Chromadorea</taxon>
        <taxon>Rhabditida</taxon>
        <taxon>Rhabditina</taxon>
        <taxon>Rhabditomorpha</taxon>
        <taxon>Rhabditoidea</taxon>
        <taxon>Rhabditidae</taxon>
        <taxon>Peloderinae</taxon>
        <taxon>Caenorhabditis</taxon>
    </lineage>
</organism>
<dbReference type="EMBL" id="CADEPM010000003">
    <property type="protein sequence ID" value="CAB3402858.1"/>
    <property type="molecule type" value="Genomic_DNA"/>
</dbReference>
<name>A0A8S1EPP0_9PELO</name>
<evidence type="ECO:0000313" key="1">
    <source>
        <dbReference type="EMBL" id="CAB3402858.1"/>
    </source>
</evidence>
<keyword evidence="2" id="KW-1185">Reference proteome</keyword>
<gene>
    <name evidence="1" type="ORF">CBOVIS_LOCUS5414</name>
</gene>
<accession>A0A8S1EPP0</accession>